<dbReference type="InterPro" id="IPR047221">
    <property type="entry name" value="KaiC_N"/>
</dbReference>
<dbReference type="InterPro" id="IPR030665">
    <property type="entry name" value="KaiC"/>
</dbReference>
<evidence type="ECO:0000313" key="9">
    <source>
        <dbReference type="EMBL" id="GJE54272.1"/>
    </source>
</evidence>
<evidence type="ECO:0000256" key="2">
    <source>
        <dbReference type="ARBA" id="ARBA00022553"/>
    </source>
</evidence>
<dbReference type="SUPFAM" id="SSF52540">
    <property type="entry name" value="P-loop containing nucleoside triphosphate hydrolases"/>
    <property type="match status" value="2"/>
</dbReference>
<keyword evidence="2" id="KW-0597">Phosphoprotein</keyword>
<feature type="domain" description="KaiC" evidence="8">
    <location>
        <begin position="12"/>
        <end position="251"/>
    </location>
</feature>
<sequence>MAPEPSTAPALPKARTGISGFDDVTYGGLPEGRPSLVCGAAGCGKTLFAITFLVNGATLFDEPGVFMSFEERAEDLAANVASLGYDLDKLVSDRKIAIDHVRVERGEIEESGEYDLDGLFIRLAYAVESIGAKRVVLDTIETLFAGLTDAAVLRSELRRLFGWLKERELTAVITGERGDGHLTRQGLEEYVSDCVILLDNRVEDQITTRRLRVVKYRGSAHGTNEYPFLIDEQGISVLPVTSADLDYGASSDVLSSGIDGLDAMLAPGGFFRGSSILISGVAGTGKTTISSHLLDAACRRGERCMAFVFEESGAQICRNARSVGLDLQPHIDSGLLRFEAARPSLYGLEMHLARMNRDIQTFEPTIVAIDPVSALRGPVTELQATLLRMVDMLKSRGITAVFTSLRTDGTFDQAGDLGLSSMMDAWIKLQDVDANGERTRTLYVIKARGMSHSNQVREFQMSASGVRLVDAYVGPAGVLTGTARVVQEAEEQAALLRRRQDSERRRREVLRRRQSLERQIAELRASLDLADEEEQVILSEDELRESLLNQERTTIAGRRGAAE</sequence>
<organism evidence="9 10">
    <name type="scientific">Methylobacterium thuringiense</name>
    <dbReference type="NCBI Taxonomy" id="1003091"/>
    <lineage>
        <taxon>Bacteria</taxon>
        <taxon>Pseudomonadati</taxon>
        <taxon>Pseudomonadota</taxon>
        <taxon>Alphaproteobacteria</taxon>
        <taxon>Hyphomicrobiales</taxon>
        <taxon>Methylobacteriaceae</taxon>
        <taxon>Methylobacterium</taxon>
    </lineage>
</organism>
<evidence type="ECO:0000256" key="7">
    <source>
        <dbReference type="SAM" id="Coils"/>
    </source>
</evidence>
<protein>
    <recommendedName>
        <fullName evidence="1">non-specific serine/threonine protein kinase</fullName>
        <ecNumber evidence="1">2.7.11.1</ecNumber>
    </recommendedName>
</protein>
<keyword evidence="4" id="KW-0677">Repeat</keyword>
<dbReference type="EC" id="2.7.11.1" evidence="1"/>
<evidence type="ECO:0000256" key="6">
    <source>
        <dbReference type="ARBA" id="ARBA00022801"/>
    </source>
</evidence>
<dbReference type="CDD" id="cd19485">
    <property type="entry name" value="KaiC-N"/>
    <property type="match status" value="1"/>
</dbReference>
<dbReference type="Gene3D" id="3.40.50.300">
    <property type="entry name" value="P-loop containing nucleotide triphosphate hydrolases"/>
    <property type="match status" value="2"/>
</dbReference>
<feature type="coiled-coil region" evidence="7">
    <location>
        <begin position="486"/>
        <end position="533"/>
    </location>
</feature>
<comment type="caution">
    <text evidence="9">The sequence shown here is derived from an EMBL/GenBank/DDBJ whole genome shotgun (WGS) entry which is preliminary data.</text>
</comment>
<evidence type="ECO:0000256" key="5">
    <source>
        <dbReference type="ARBA" id="ARBA00022777"/>
    </source>
</evidence>
<name>A0ABQ4TIC6_9HYPH</name>
<keyword evidence="5 9" id="KW-0418">Kinase</keyword>
<evidence type="ECO:0000256" key="1">
    <source>
        <dbReference type="ARBA" id="ARBA00012513"/>
    </source>
</evidence>
<evidence type="ECO:0000256" key="4">
    <source>
        <dbReference type="ARBA" id="ARBA00022737"/>
    </source>
</evidence>
<dbReference type="InterPro" id="IPR027417">
    <property type="entry name" value="P-loop_NTPase"/>
</dbReference>
<keyword evidence="6" id="KW-0378">Hydrolase</keyword>
<dbReference type="GO" id="GO:0016301">
    <property type="term" value="F:kinase activity"/>
    <property type="evidence" value="ECO:0007669"/>
    <property type="project" value="UniProtKB-KW"/>
</dbReference>
<dbReference type="InterPro" id="IPR010624">
    <property type="entry name" value="KaiC_dom"/>
</dbReference>
<dbReference type="PROSITE" id="PS51146">
    <property type="entry name" value="KAIC"/>
    <property type="match status" value="2"/>
</dbReference>
<dbReference type="InterPro" id="IPR014774">
    <property type="entry name" value="KaiC-like_dom"/>
</dbReference>
<dbReference type="PANTHER" id="PTHR42926">
    <property type="match status" value="1"/>
</dbReference>
<dbReference type="PANTHER" id="PTHR42926:SF1">
    <property type="entry name" value="CIRCADIAN CLOCK OSCILLATOR PROTEIN KAIC 1"/>
    <property type="match status" value="1"/>
</dbReference>
<gene>
    <name evidence="9" type="primary">kaiC_1</name>
    <name evidence="9" type="ORF">EKPJFOCH_0746</name>
</gene>
<dbReference type="Pfam" id="PF06745">
    <property type="entry name" value="ATPase"/>
    <property type="match status" value="2"/>
</dbReference>
<dbReference type="EMBL" id="BPRA01000003">
    <property type="protein sequence ID" value="GJE54272.1"/>
    <property type="molecule type" value="Genomic_DNA"/>
</dbReference>
<reference evidence="9" key="1">
    <citation type="journal article" date="2021" name="Front. Microbiol.">
        <title>Comprehensive Comparative Genomics and Phenotyping of Methylobacterium Species.</title>
        <authorList>
            <person name="Alessa O."/>
            <person name="Ogura Y."/>
            <person name="Fujitani Y."/>
            <person name="Takami H."/>
            <person name="Hayashi T."/>
            <person name="Sahin N."/>
            <person name="Tani A."/>
        </authorList>
    </citation>
    <scope>NUCLEOTIDE SEQUENCE</scope>
    <source>
        <strain evidence="9">DSM 23674</strain>
    </source>
</reference>
<evidence type="ECO:0000259" key="8">
    <source>
        <dbReference type="PROSITE" id="PS51146"/>
    </source>
</evidence>
<dbReference type="InterPro" id="IPR051347">
    <property type="entry name" value="Circadian_clock_KaiC-rel"/>
</dbReference>
<reference evidence="9" key="2">
    <citation type="submission" date="2021-08" db="EMBL/GenBank/DDBJ databases">
        <authorList>
            <person name="Tani A."/>
            <person name="Ola A."/>
            <person name="Ogura Y."/>
            <person name="Katsura K."/>
            <person name="Hayashi T."/>
        </authorList>
    </citation>
    <scope>NUCLEOTIDE SEQUENCE</scope>
    <source>
        <strain evidence="9">DSM 23674</strain>
    </source>
</reference>
<dbReference type="PIRSF" id="PIRSF039117">
    <property type="entry name" value="KaiC"/>
    <property type="match status" value="1"/>
</dbReference>
<keyword evidence="3" id="KW-0808">Transferase</keyword>
<feature type="domain" description="KaiC" evidence="8">
    <location>
        <begin position="252"/>
        <end position="482"/>
    </location>
</feature>
<proteinExistence type="predicted"/>
<accession>A0ABQ4TIC6</accession>
<dbReference type="Proteomes" id="UP001055101">
    <property type="component" value="Unassembled WGS sequence"/>
</dbReference>
<evidence type="ECO:0000256" key="3">
    <source>
        <dbReference type="ARBA" id="ARBA00022679"/>
    </source>
</evidence>
<keyword evidence="10" id="KW-1185">Reference proteome</keyword>
<dbReference type="RefSeq" id="WP_147813542.1">
    <property type="nucleotide sequence ID" value="NZ_BPRA01000003.1"/>
</dbReference>
<evidence type="ECO:0000313" key="10">
    <source>
        <dbReference type="Proteomes" id="UP001055101"/>
    </source>
</evidence>
<keyword evidence="7" id="KW-0175">Coiled coil</keyword>
<dbReference type="NCBIfam" id="NF006799">
    <property type="entry name" value="PRK09302.1"/>
    <property type="match status" value="1"/>
</dbReference>